<dbReference type="PANTHER" id="PTHR47947:SF49">
    <property type="entry name" value="CYTOCHROME P450 FAMILY PROTEIN"/>
    <property type="match status" value="1"/>
</dbReference>
<evidence type="ECO:0000313" key="9">
    <source>
        <dbReference type="EMBL" id="RYR56752.1"/>
    </source>
</evidence>
<comment type="similarity">
    <text evidence="1 8">Belongs to the cytochrome P450 family.</text>
</comment>
<name>A0A445D0Q8_ARAHY</name>
<dbReference type="PROSITE" id="PS00086">
    <property type="entry name" value="CYTOCHROME_P450"/>
    <property type="match status" value="1"/>
</dbReference>
<dbReference type="EMBL" id="SDMP01000005">
    <property type="protein sequence ID" value="RYR56752.1"/>
    <property type="molecule type" value="Genomic_DNA"/>
</dbReference>
<dbReference type="SUPFAM" id="SSF48264">
    <property type="entry name" value="Cytochrome P450"/>
    <property type="match status" value="1"/>
</dbReference>
<proteinExistence type="inferred from homology"/>
<keyword evidence="4 8" id="KW-0560">Oxidoreductase</keyword>
<evidence type="ECO:0000256" key="4">
    <source>
        <dbReference type="ARBA" id="ARBA00023002"/>
    </source>
</evidence>
<evidence type="ECO:0000256" key="2">
    <source>
        <dbReference type="ARBA" id="ARBA00022617"/>
    </source>
</evidence>
<dbReference type="AlphaFoldDB" id="A0A445D0Q8"/>
<feature type="binding site" description="axial binding residue" evidence="7">
    <location>
        <position position="457"/>
    </location>
    <ligand>
        <name>heme</name>
        <dbReference type="ChEBI" id="CHEBI:30413"/>
    </ligand>
    <ligandPart>
        <name>Fe</name>
        <dbReference type="ChEBI" id="CHEBI:18248"/>
    </ligandPart>
</feature>
<evidence type="ECO:0000256" key="6">
    <source>
        <dbReference type="ARBA" id="ARBA00023033"/>
    </source>
</evidence>
<dbReference type="GO" id="GO:0020037">
    <property type="term" value="F:heme binding"/>
    <property type="evidence" value="ECO:0007669"/>
    <property type="project" value="InterPro"/>
</dbReference>
<dbReference type="InterPro" id="IPR002401">
    <property type="entry name" value="Cyt_P450_E_grp-I"/>
</dbReference>
<dbReference type="Pfam" id="PF00067">
    <property type="entry name" value="p450"/>
    <property type="match status" value="1"/>
</dbReference>
<evidence type="ECO:0000313" key="10">
    <source>
        <dbReference type="Proteomes" id="UP000289738"/>
    </source>
</evidence>
<evidence type="ECO:0000256" key="8">
    <source>
        <dbReference type="RuleBase" id="RU000461"/>
    </source>
</evidence>
<dbReference type="CDD" id="cd20654">
    <property type="entry name" value="CYP82"/>
    <property type="match status" value="1"/>
</dbReference>
<dbReference type="STRING" id="3818.A0A445D0Q8"/>
<evidence type="ECO:0008006" key="11">
    <source>
        <dbReference type="Google" id="ProtNLM"/>
    </source>
</evidence>
<keyword evidence="3 7" id="KW-0479">Metal-binding</keyword>
<dbReference type="Gramene" id="arahy.Tifrunner.gnm2.ann2.Ah05g397000.1">
    <property type="protein sequence ID" value="arahy.Tifrunner.gnm2.ann2.Ah05g397000.1-CDS"/>
    <property type="gene ID" value="arahy.Tifrunner.gnm2.ann2.Ah05g397000"/>
</dbReference>
<accession>A0A445D0Q8</accession>
<reference evidence="9 10" key="1">
    <citation type="submission" date="2019-01" db="EMBL/GenBank/DDBJ databases">
        <title>Sequencing of cultivated peanut Arachis hypogaea provides insights into genome evolution and oil improvement.</title>
        <authorList>
            <person name="Chen X."/>
        </authorList>
    </citation>
    <scope>NUCLEOTIDE SEQUENCE [LARGE SCALE GENOMIC DNA]</scope>
    <source>
        <strain evidence="10">cv. Fuhuasheng</strain>
        <tissue evidence="9">Leaves</tissue>
    </source>
</reference>
<comment type="cofactor">
    <cofactor evidence="7">
        <name>heme</name>
        <dbReference type="ChEBI" id="CHEBI:30413"/>
    </cofactor>
</comment>
<dbReference type="GO" id="GO:0005506">
    <property type="term" value="F:iron ion binding"/>
    <property type="evidence" value="ECO:0007669"/>
    <property type="project" value="InterPro"/>
</dbReference>
<keyword evidence="6 8" id="KW-0503">Monooxygenase</keyword>
<dbReference type="GO" id="GO:0004497">
    <property type="term" value="F:monooxygenase activity"/>
    <property type="evidence" value="ECO:0007669"/>
    <property type="project" value="UniProtKB-KW"/>
</dbReference>
<keyword evidence="2 7" id="KW-0349">Heme</keyword>
<dbReference type="SMR" id="A0A445D0Q8"/>
<dbReference type="PRINTS" id="PR00463">
    <property type="entry name" value="EP450I"/>
</dbReference>
<evidence type="ECO:0000256" key="1">
    <source>
        <dbReference type="ARBA" id="ARBA00010617"/>
    </source>
</evidence>
<sequence>MDLVVAIGILSLTILLCFLLFHSSNVCPMKEPPLVAGALPILGHLLLFHGSQPLHITLGAMANKYGPLFTIKLGSTKIVVLSNSEMAKECFTKNDKAASSRPKLIAIENLSYNQAMFGFASYDPYWREMRKIVTSELLSNRRMELLRDIRVSEVQASTKELLGVWSTKKDESGYVLVDIKQWFAELTFNMVLRMIAGKRFFGAMKSENEEKAQRCVKCVKDLLRLFGVFTVGDAIPSLRWLDIGGHEKAMKEIAKEFDKILTEWLDEHLQMMDLGKKDANERDFIDVLLSVVSDAKIDTFDADTIIKATILNMIIGATETTSITMTWAMSLLLKNPHTLENAKEELEKEIGKERCVSESDTNKLIYLQAIIKETLRLYPPAPLTATHEFSENCTLGGYHIEKGTKLIANLWKINNDPCVWSNHLDFTPEKFLTTHKDVDVKGHHFELLPFGSGRRVCPGISFGLQMIHFILANFLHSFEISNPYNEPVDMGGTIGLVHAKATPLKIMVKPRLSPNCYETM</sequence>
<gene>
    <name evidence="9" type="ORF">Ahy_A05g022443</name>
</gene>
<evidence type="ECO:0000256" key="5">
    <source>
        <dbReference type="ARBA" id="ARBA00023004"/>
    </source>
</evidence>
<dbReference type="Gene3D" id="1.10.630.10">
    <property type="entry name" value="Cytochrome P450"/>
    <property type="match status" value="1"/>
</dbReference>
<dbReference type="Proteomes" id="UP000289738">
    <property type="component" value="Chromosome A05"/>
</dbReference>
<dbReference type="PRINTS" id="PR00385">
    <property type="entry name" value="P450"/>
</dbReference>
<dbReference type="InterPro" id="IPR001128">
    <property type="entry name" value="Cyt_P450"/>
</dbReference>
<protein>
    <recommendedName>
        <fullName evidence="11">Cytochrome P450</fullName>
    </recommendedName>
</protein>
<comment type="caution">
    <text evidence="9">The sequence shown here is derived from an EMBL/GenBank/DDBJ whole genome shotgun (WGS) entry which is preliminary data.</text>
</comment>
<dbReference type="InterPro" id="IPR050651">
    <property type="entry name" value="Plant_Cytochrome_P450_Monoox"/>
</dbReference>
<keyword evidence="10" id="KW-1185">Reference proteome</keyword>
<dbReference type="FunFam" id="1.10.630.10:FF:000026">
    <property type="entry name" value="Cytochrome P450 82C4"/>
    <property type="match status" value="1"/>
</dbReference>
<dbReference type="InterPro" id="IPR036396">
    <property type="entry name" value="Cyt_P450_sf"/>
</dbReference>
<dbReference type="GO" id="GO:0016705">
    <property type="term" value="F:oxidoreductase activity, acting on paired donors, with incorporation or reduction of molecular oxygen"/>
    <property type="evidence" value="ECO:0007669"/>
    <property type="project" value="InterPro"/>
</dbReference>
<keyword evidence="5 7" id="KW-0408">Iron</keyword>
<evidence type="ECO:0000256" key="7">
    <source>
        <dbReference type="PIRSR" id="PIRSR602401-1"/>
    </source>
</evidence>
<organism evidence="9 10">
    <name type="scientific">Arachis hypogaea</name>
    <name type="common">Peanut</name>
    <dbReference type="NCBI Taxonomy" id="3818"/>
    <lineage>
        <taxon>Eukaryota</taxon>
        <taxon>Viridiplantae</taxon>
        <taxon>Streptophyta</taxon>
        <taxon>Embryophyta</taxon>
        <taxon>Tracheophyta</taxon>
        <taxon>Spermatophyta</taxon>
        <taxon>Magnoliopsida</taxon>
        <taxon>eudicotyledons</taxon>
        <taxon>Gunneridae</taxon>
        <taxon>Pentapetalae</taxon>
        <taxon>rosids</taxon>
        <taxon>fabids</taxon>
        <taxon>Fabales</taxon>
        <taxon>Fabaceae</taxon>
        <taxon>Papilionoideae</taxon>
        <taxon>50 kb inversion clade</taxon>
        <taxon>dalbergioids sensu lato</taxon>
        <taxon>Dalbergieae</taxon>
        <taxon>Pterocarpus clade</taxon>
        <taxon>Arachis</taxon>
    </lineage>
</organism>
<dbReference type="InterPro" id="IPR017972">
    <property type="entry name" value="Cyt_P450_CS"/>
</dbReference>
<dbReference type="OrthoDB" id="1362092at2759"/>
<dbReference type="PANTHER" id="PTHR47947">
    <property type="entry name" value="CYTOCHROME P450 82C3-RELATED"/>
    <property type="match status" value="1"/>
</dbReference>
<evidence type="ECO:0000256" key="3">
    <source>
        <dbReference type="ARBA" id="ARBA00022723"/>
    </source>
</evidence>